<gene>
    <name evidence="1" type="ORF">POCTA_138.1.T0080425</name>
</gene>
<name>A0A8S1SE81_PAROT</name>
<organism evidence="1 2">
    <name type="scientific">Paramecium octaurelia</name>
    <dbReference type="NCBI Taxonomy" id="43137"/>
    <lineage>
        <taxon>Eukaryota</taxon>
        <taxon>Sar</taxon>
        <taxon>Alveolata</taxon>
        <taxon>Ciliophora</taxon>
        <taxon>Intramacronucleata</taxon>
        <taxon>Oligohymenophorea</taxon>
        <taxon>Peniculida</taxon>
        <taxon>Parameciidae</taxon>
        <taxon>Paramecium</taxon>
    </lineage>
</organism>
<proteinExistence type="predicted"/>
<evidence type="ECO:0000313" key="1">
    <source>
        <dbReference type="EMBL" id="CAD8137519.1"/>
    </source>
</evidence>
<protein>
    <submittedName>
        <fullName evidence="1">Uncharacterized protein</fullName>
    </submittedName>
</protein>
<keyword evidence="2" id="KW-1185">Reference proteome</keyword>
<accession>A0A8S1SE81</accession>
<sequence length="249" mass="29192">MGNECKQCTTDVQSVGFQSQQNVITQTHQYSFGMNYVDHDLNFEYSSLEVPTVPQFGLEQQKIKADLFPPQALRVASEDSNMSLFDLEETVEQQVNSPNNYAKMLEQIQSQEENSIVQYTTKMKQITGSNLATSLEVHIQQQQSSQRSIQKQRQLFWDSRTVNKELQQNKKANQTFRSQLEYFDQLCSSRKEKTMVYIPLELHKNRNNNNQMKQSEKILNLNQKQKDEFLQQKIIDQQNIQQSKCLNYE</sequence>
<dbReference type="OMA" id="YTTKMKQ"/>
<evidence type="ECO:0000313" key="2">
    <source>
        <dbReference type="Proteomes" id="UP000683925"/>
    </source>
</evidence>
<dbReference type="Proteomes" id="UP000683925">
    <property type="component" value="Unassembled WGS sequence"/>
</dbReference>
<dbReference type="EMBL" id="CAJJDP010000007">
    <property type="protein sequence ID" value="CAD8137519.1"/>
    <property type="molecule type" value="Genomic_DNA"/>
</dbReference>
<dbReference type="AlphaFoldDB" id="A0A8S1SE81"/>
<comment type="caution">
    <text evidence="1">The sequence shown here is derived from an EMBL/GenBank/DDBJ whole genome shotgun (WGS) entry which is preliminary data.</text>
</comment>
<dbReference type="OrthoDB" id="301957at2759"/>
<reference evidence="1" key="1">
    <citation type="submission" date="2021-01" db="EMBL/GenBank/DDBJ databases">
        <authorList>
            <consortium name="Genoscope - CEA"/>
            <person name="William W."/>
        </authorList>
    </citation>
    <scope>NUCLEOTIDE SEQUENCE</scope>
</reference>